<sequence length="22" mass="2421">GVCHEVVKTLLLSKGREVSHQT</sequence>
<comment type="caution">
    <text evidence="1">The sequence shown here is derived from an EMBL/GenBank/DDBJ whole genome shotgun (WGS) entry which is preliminary data.</text>
</comment>
<dbReference type="AlphaFoldDB" id="A0A391P0X1"/>
<keyword evidence="2" id="KW-1185">Reference proteome</keyword>
<evidence type="ECO:0000313" key="2">
    <source>
        <dbReference type="Proteomes" id="UP000265618"/>
    </source>
</evidence>
<reference evidence="1 2" key="1">
    <citation type="journal article" date="2018" name="PLoS ONE">
        <title>The draft genome of Kipferlia bialata reveals reductive genome evolution in fornicate parasites.</title>
        <authorList>
            <person name="Tanifuji G."/>
            <person name="Takabayashi S."/>
            <person name="Kume K."/>
            <person name="Takagi M."/>
            <person name="Nakayama T."/>
            <person name="Kamikawa R."/>
            <person name="Inagaki Y."/>
            <person name="Hashimoto T."/>
        </authorList>
    </citation>
    <scope>NUCLEOTIDE SEQUENCE [LARGE SCALE GENOMIC DNA]</scope>
    <source>
        <strain evidence="1">NY0173</strain>
    </source>
</reference>
<evidence type="ECO:0000313" key="1">
    <source>
        <dbReference type="EMBL" id="GCA65546.1"/>
    </source>
</evidence>
<protein>
    <submittedName>
        <fullName evidence="1">Uncharacterized protein</fullName>
    </submittedName>
</protein>
<name>A0A391P0X1_9EUKA</name>
<gene>
    <name evidence="1" type="ORF">KIPB_017348</name>
</gene>
<proteinExistence type="predicted"/>
<dbReference type="EMBL" id="BDIP01011493">
    <property type="protein sequence ID" value="GCA65546.1"/>
    <property type="molecule type" value="Genomic_DNA"/>
</dbReference>
<organism evidence="1 2">
    <name type="scientific">Kipferlia bialata</name>
    <dbReference type="NCBI Taxonomy" id="797122"/>
    <lineage>
        <taxon>Eukaryota</taxon>
        <taxon>Metamonada</taxon>
        <taxon>Carpediemonas-like organisms</taxon>
        <taxon>Kipferlia</taxon>
    </lineage>
</organism>
<dbReference type="Proteomes" id="UP000265618">
    <property type="component" value="Unassembled WGS sequence"/>
</dbReference>
<accession>A0A391P0X1</accession>
<feature type="non-terminal residue" evidence="1">
    <location>
        <position position="1"/>
    </location>
</feature>